<dbReference type="RefSeq" id="WP_007912142.1">
    <property type="nucleotide sequence ID" value="NZ_ADVG01000002.1"/>
</dbReference>
<evidence type="ECO:0000313" key="2">
    <source>
        <dbReference type="EMBL" id="EFH87208.1"/>
    </source>
</evidence>
<comment type="caution">
    <text evidence="2">The sequence shown here is derived from an EMBL/GenBank/DDBJ whole genome shotgun (WGS) entry which is preliminary data.</text>
</comment>
<sequence length="94" mass="10336">MSNPENISKNRGSTFIFLGSIFTIASIVAFIYGLFWLNLVYIPAHRGPSQDLPAILVLSNPICIELLGFALGIMLVIIGFSKRRATSHKKISTN</sequence>
<dbReference type="AlphaFoldDB" id="D6TN58"/>
<organism evidence="2 3">
    <name type="scientific">Ktedonobacter racemifer DSM 44963</name>
    <dbReference type="NCBI Taxonomy" id="485913"/>
    <lineage>
        <taxon>Bacteria</taxon>
        <taxon>Bacillati</taxon>
        <taxon>Chloroflexota</taxon>
        <taxon>Ktedonobacteria</taxon>
        <taxon>Ktedonobacterales</taxon>
        <taxon>Ktedonobacteraceae</taxon>
        <taxon>Ktedonobacter</taxon>
    </lineage>
</organism>
<keyword evidence="1" id="KW-0812">Transmembrane</keyword>
<proteinExistence type="predicted"/>
<dbReference type="OrthoDB" id="9981212at2"/>
<evidence type="ECO:0000313" key="3">
    <source>
        <dbReference type="Proteomes" id="UP000004508"/>
    </source>
</evidence>
<dbReference type="Proteomes" id="UP000004508">
    <property type="component" value="Unassembled WGS sequence"/>
</dbReference>
<feature type="transmembrane region" description="Helical" evidence="1">
    <location>
        <begin position="12"/>
        <end position="35"/>
    </location>
</feature>
<accession>D6TN58</accession>
<dbReference type="InParanoid" id="D6TN58"/>
<keyword evidence="1" id="KW-0472">Membrane</keyword>
<keyword evidence="1" id="KW-1133">Transmembrane helix</keyword>
<evidence type="ECO:0000256" key="1">
    <source>
        <dbReference type="SAM" id="Phobius"/>
    </source>
</evidence>
<name>D6TN58_KTERA</name>
<reference evidence="2 3" key="1">
    <citation type="journal article" date="2011" name="Stand. Genomic Sci.">
        <title>Non-contiguous finished genome sequence and contextual data of the filamentous soil bacterium Ktedonobacter racemifer type strain (SOSP1-21).</title>
        <authorList>
            <person name="Chang Y.J."/>
            <person name="Land M."/>
            <person name="Hauser L."/>
            <person name="Chertkov O."/>
            <person name="Del Rio T.G."/>
            <person name="Nolan M."/>
            <person name="Copeland A."/>
            <person name="Tice H."/>
            <person name="Cheng J.F."/>
            <person name="Lucas S."/>
            <person name="Han C."/>
            <person name="Goodwin L."/>
            <person name="Pitluck S."/>
            <person name="Ivanova N."/>
            <person name="Ovchinikova G."/>
            <person name="Pati A."/>
            <person name="Chen A."/>
            <person name="Palaniappan K."/>
            <person name="Mavromatis K."/>
            <person name="Liolios K."/>
            <person name="Brettin T."/>
            <person name="Fiebig A."/>
            <person name="Rohde M."/>
            <person name="Abt B."/>
            <person name="Goker M."/>
            <person name="Detter J.C."/>
            <person name="Woyke T."/>
            <person name="Bristow J."/>
            <person name="Eisen J.A."/>
            <person name="Markowitz V."/>
            <person name="Hugenholtz P."/>
            <person name="Kyrpides N.C."/>
            <person name="Klenk H.P."/>
            <person name="Lapidus A."/>
        </authorList>
    </citation>
    <scope>NUCLEOTIDE SEQUENCE [LARGE SCALE GENOMIC DNA]</scope>
    <source>
        <strain evidence="3">DSM 44963</strain>
    </source>
</reference>
<dbReference type="EMBL" id="ADVG01000002">
    <property type="protein sequence ID" value="EFH87208.1"/>
    <property type="molecule type" value="Genomic_DNA"/>
</dbReference>
<protein>
    <submittedName>
        <fullName evidence="2">Capsular polysaccharide biosynthesis protein CapF</fullName>
    </submittedName>
</protein>
<feature type="transmembrane region" description="Helical" evidence="1">
    <location>
        <begin position="55"/>
        <end position="80"/>
    </location>
</feature>
<gene>
    <name evidence="2" type="ORF">Krac_8537</name>
</gene>
<keyword evidence="3" id="KW-1185">Reference proteome</keyword>